<evidence type="ECO:0000313" key="20">
    <source>
        <dbReference type="Proteomes" id="UP000034119"/>
    </source>
</evidence>
<dbReference type="AlphaFoldDB" id="A0A0G1VGI0"/>
<dbReference type="NCBIfam" id="NF000648">
    <property type="entry name" value="PRK00026.1"/>
    <property type="match status" value="1"/>
</dbReference>
<keyword evidence="11 15" id="KW-0819">tRNA processing</keyword>
<evidence type="ECO:0000256" key="3">
    <source>
        <dbReference type="ARBA" id="ARBA00007630"/>
    </source>
</evidence>
<dbReference type="GO" id="GO:0052906">
    <property type="term" value="F:tRNA (guanine(37)-N1)-methyltransferase activity"/>
    <property type="evidence" value="ECO:0007669"/>
    <property type="project" value="UniProtKB-UniRule"/>
</dbReference>
<evidence type="ECO:0000256" key="6">
    <source>
        <dbReference type="ARBA" id="ARBA00014679"/>
    </source>
</evidence>
<evidence type="ECO:0000256" key="15">
    <source>
        <dbReference type="HAMAP-Rule" id="MF_00605"/>
    </source>
</evidence>
<feature type="binding site" evidence="15 16">
    <location>
        <position position="112"/>
    </location>
    <ligand>
        <name>S-adenosyl-L-methionine</name>
        <dbReference type="ChEBI" id="CHEBI:59789"/>
    </ligand>
</feature>
<comment type="catalytic activity">
    <reaction evidence="14 15 17">
        <text>guanosine(37) in tRNA + S-adenosyl-L-methionine = N(1)-methylguanosine(37) in tRNA + S-adenosyl-L-homocysteine + H(+)</text>
        <dbReference type="Rhea" id="RHEA:36899"/>
        <dbReference type="Rhea" id="RHEA-COMP:10145"/>
        <dbReference type="Rhea" id="RHEA-COMP:10147"/>
        <dbReference type="ChEBI" id="CHEBI:15378"/>
        <dbReference type="ChEBI" id="CHEBI:57856"/>
        <dbReference type="ChEBI" id="CHEBI:59789"/>
        <dbReference type="ChEBI" id="CHEBI:73542"/>
        <dbReference type="ChEBI" id="CHEBI:74269"/>
        <dbReference type="EC" id="2.1.1.228"/>
    </reaction>
</comment>
<evidence type="ECO:0000256" key="7">
    <source>
        <dbReference type="ARBA" id="ARBA00022490"/>
    </source>
</evidence>
<evidence type="ECO:0000313" key="19">
    <source>
        <dbReference type="EMBL" id="KKW05561.1"/>
    </source>
</evidence>
<organism evidence="19 20">
    <name type="scientific">candidate division CPR1 bacterium GW2011_GWC1_49_13</name>
    <dbReference type="NCBI Taxonomy" id="1618342"/>
    <lineage>
        <taxon>Bacteria</taxon>
        <taxon>candidate division CPR1</taxon>
    </lineage>
</organism>
<comment type="similarity">
    <text evidence="3 15 17">Belongs to the RNA methyltransferase TrmD family.</text>
</comment>
<evidence type="ECO:0000256" key="9">
    <source>
        <dbReference type="ARBA" id="ARBA00022679"/>
    </source>
</evidence>
<keyword evidence="7 15" id="KW-0963">Cytoplasm</keyword>
<comment type="subcellular location">
    <subcellularLocation>
        <location evidence="2 15 17">Cytoplasm</location>
    </subcellularLocation>
</comment>
<dbReference type="InterPro" id="IPR016009">
    <property type="entry name" value="tRNA_MeTrfase_TRMD/TRM10"/>
</dbReference>
<evidence type="ECO:0000256" key="11">
    <source>
        <dbReference type="ARBA" id="ARBA00022694"/>
    </source>
</evidence>
<dbReference type="InterPro" id="IPR023148">
    <property type="entry name" value="tRNA_m1G_MeTrfase_C_sf"/>
</dbReference>
<comment type="function">
    <text evidence="1 15 17">Specifically methylates guanosine-37 in various tRNAs.</text>
</comment>
<dbReference type="PIRSF" id="PIRSF000386">
    <property type="entry name" value="tRNA_mtase"/>
    <property type="match status" value="1"/>
</dbReference>
<keyword evidence="8 15" id="KW-0489">Methyltransferase</keyword>
<comment type="subunit">
    <text evidence="4 15 17">Homodimer.</text>
</comment>
<reference evidence="19 20" key="1">
    <citation type="journal article" date="2015" name="Nature">
        <title>rRNA introns, odd ribosomes, and small enigmatic genomes across a large radiation of phyla.</title>
        <authorList>
            <person name="Brown C.T."/>
            <person name="Hug L.A."/>
            <person name="Thomas B.C."/>
            <person name="Sharon I."/>
            <person name="Castelle C.J."/>
            <person name="Singh A."/>
            <person name="Wilkins M.J."/>
            <person name="Williams K.H."/>
            <person name="Banfield J.F."/>
        </authorList>
    </citation>
    <scope>NUCLEOTIDE SEQUENCE [LARGE SCALE GENOMIC DNA]</scope>
</reference>
<dbReference type="PANTHER" id="PTHR46417">
    <property type="entry name" value="TRNA (GUANINE-N(1)-)-METHYLTRANSFERASE"/>
    <property type="match status" value="1"/>
</dbReference>
<evidence type="ECO:0000256" key="8">
    <source>
        <dbReference type="ARBA" id="ARBA00022603"/>
    </source>
</evidence>
<sequence>MKITIITLFPQVFPHFLETSILKKAQNLGKLQVELINLRDFGLGAHRQVDDRVYGGGVGMVLRVEPLAAALKKARGFLGGGRAILLTPQGQTLRQEKVKKLSREKHLILICGKYEGVDERVLDLVDEEVSIGDFILSGGEIAALTVLDSVARVLPGVLEEEATELESFSTRKGQKLLEPPQFTRPEVFKGKRVPEVLLSGNHQEIKKWREEEAFKKTKKRRPDLLKS</sequence>
<dbReference type="STRING" id="1618342.UY40_C0015G0007"/>
<keyword evidence="9 15" id="KW-0808">Transferase</keyword>
<dbReference type="PANTHER" id="PTHR46417:SF1">
    <property type="entry name" value="TRNA (GUANINE-N(1)-)-METHYLTRANSFERASE"/>
    <property type="match status" value="1"/>
</dbReference>
<dbReference type="EC" id="2.1.1.228" evidence="5 15"/>
<proteinExistence type="inferred from homology"/>
<dbReference type="Proteomes" id="UP000034119">
    <property type="component" value="Unassembled WGS sequence"/>
</dbReference>
<dbReference type="InterPro" id="IPR029026">
    <property type="entry name" value="tRNA_m1G_MTases_N"/>
</dbReference>
<dbReference type="InterPro" id="IPR002649">
    <property type="entry name" value="tRNA_m1G_MeTrfase_TrmD"/>
</dbReference>
<protein>
    <recommendedName>
        <fullName evidence="6 15">tRNA (guanine-N(1)-)-methyltransferase</fullName>
        <ecNumber evidence="5 15">2.1.1.228</ecNumber>
    </recommendedName>
    <alternativeName>
        <fullName evidence="12 15">M1G-methyltransferase</fullName>
    </alternativeName>
    <alternativeName>
        <fullName evidence="13 15">tRNA [GM37] methyltransferase</fullName>
    </alternativeName>
</protein>
<evidence type="ECO:0000259" key="18">
    <source>
        <dbReference type="Pfam" id="PF01746"/>
    </source>
</evidence>
<evidence type="ECO:0000256" key="1">
    <source>
        <dbReference type="ARBA" id="ARBA00002634"/>
    </source>
</evidence>
<dbReference type="HAMAP" id="MF_00605">
    <property type="entry name" value="TrmD"/>
    <property type="match status" value="1"/>
</dbReference>
<name>A0A0G1VGI0_9BACT</name>
<dbReference type="FunFam" id="3.40.1280.10:FF:000001">
    <property type="entry name" value="tRNA (guanine-N(1)-)-methyltransferase"/>
    <property type="match status" value="1"/>
</dbReference>
<dbReference type="NCBIfam" id="TIGR00088">
    <property type="entry name" value="trmD"/>
    <property type="match status" value="1"/>
</dbReference>
<evidence type="ECO:0000256" key="10">
    <source>
        <dbReference type="ARBA" id="ARBA00022691"/>
    </source>
</evidence>
<dbReference type="GO" id="GO:0005829">
    <property type="term" value="C:cytosol"/>
    <property type="evidence" value="ECO:0007669"/>
    <property type="project" value="TreeGrafter"/>
</dbReference>
<dbReference type="Gene3D" id="3.40.1280.10">
    <property type="match status" value="1"/>
</dbReference>
<dbReference type="Gene3D" id="1.10.1270.20">
    <property type="entry name" value="tRNA(m1g37)methyltransferase, domain 2"/>
    <property type="match status" value="1"/>
</dbReference>
<evidence type="ECO:0000256" key="13">
    <source>
        <dbReference type="ARBA" id="ARBA00033392"/>
    </source>
</evidence>
<evidence type="ECO:0000256" key="5">
    <source>
        <dbReference type="ARBA" id="ARBA00012807"/>
    </source>
</evidence>
<dbReference type="InterPro" id="IPR029028">
    <property type="entry name" value="Alpha/beta_knot_MTases"/>
</dbReference>
<dbReference type="GO" id="GO:0002939">
    <property type="term" value="P:tRNA N1-guanine methylation"/>
    <property type="evidence" value="ECO:0007669"/>
    <property type="project" value="TreeGrafter"/>
</dbReference>
<evidence type="ECO:0000256" key="17">
    <source>
        <dbReference type="RuleBase" id="RU003464"/>
    </source>
</evidence>
<dbReference type="CDD" id="cd18080">
    <property type="entry name" value="TrmD-like"/>
    <property type="match status" value="1"/>
</dbReference>
<evidence type="ECO:0000256" key="2">
    <source>
        <dbReference type="ARBA" id="ARBA00004496"/>
    </source>
</evidence>
<evidence type="ECO:0000256" key="16">
    <source>
        <dbReference type="PIRSR" id="PIRSR000386-1"/>
    </source>
</evidence>
<comment type="caution">
    <text evidence="19">The sequence shown here is derived from an EMBL/GenBank/DDBJ whole genome shotgun (WGS) entry which is preliminary data.</text>
</comment>
<dbReference type="Pfam" id="PF01746">
    <property type="entry name" value="tRNA_m1G_MT"/>
    <property type="match status" value="1"/>
</dbReference>
<keyword evidence="10 15" id="KW-0949">S-adenosyl-L-methionine</keyword>
<evidence type="ECO:0000256" key="14">
    <source>
        <dbReference type="ARBA" id="ARBA00047783"/>
    </source>
</evidence>
<gene>
    <name evidence="15" type="primary">trmD</name>
    <name evidence="19" type="ORF">UY40_C0015G0007</name>
</gene>
<evidence type="ECO:0000256" key="12">
    <source>
        <dbReference type="ARBA" id="ARBA00029736"/>
    </source>
</evidence>
<feature type="binding site" evidence="15 16">
    <location>
        <begin position="131"/>
        <end position="136"/>
    </location>
    <ligand>
        <name>S-adenosyl-L-methionine</name>
        <dbReference type="ChEBI" id="CHEBI:59789"/>
    </ligand>
</feature>
<dbReference type="EMBL" id="LCPW01000015">
    <property type="protein sequence ID" value="KKW05561.1"/>
    <property type="molecule type" value="Genomic_DNA"/>
</dbReference>
<accession>A0A0G1VGI0</accession>
<feature type="domain" description="tRNA methyltransferase TRMD/TRM10-type" evidence="18">
    <location>
        <begin position="1"/>
        <end position="226"/>
    </location>
</feature>
<evidence type="ECO:0000256" key="4">
    <source>
        <dbReference type="ARBA" id="ARBA00011738"/>
    </source>
</evidence>
<dbReference type="PATRIC" id="fig|1618342.3.peg.476"/>
<dbReference type="SUPFAM" id="SSF75217">
    <property type="entry name" value="alpha/beta knot"/>
    <property type="match status" value="1"/>
</dbReference>